<dbReference type="SUPFAM" id="SSF46785">
    <property type="entry name" value="Winged helix' DNA-binding domain"/>
    <property type="match status" value="1"/>
</dbReference>
<accession>H1Z354</accession>
<dbReference type="PANTHER" id="PTHR34293:SF1">
    <property type="entry name" value="HTH-TYPE TRANSCRIPTIONAL REGULATOR TRMBL2"/>
    <property type="match status" value="1"/>
</dbReference>
<proteinExistence type="predicted"/>
<evidence type="ECO:0000259" key="1">
    <source>
        <dbReference type="Pfam" id="PF01978"/>
    </source>
</evidence>
<dbReference type="PANTHER" id="PTHR34293">
    <property type="entry name" value="HTH-TYPE TRANSCRIPTIONAL REGULATOR TRMBL2"/>
    <property type="match status" value="1"/>
</dbReference>
<dbReference type="HOGENOM" id="CLU_072493_2_0_2"/>
<dbReference type="Gene3D" id="1.10.10.10">
    <property type="entry name" value="Winged helix-like DNA-binding domain superfamily/Winged helix DNA-binding domain"/>
    <property type="match status" value="1"/>
</dbReference>
<dbReference type="InterPro" id="IPR002831">
    <property type="entry name" value="Tscrpt_reg_TrmB_N"/>
</dbReference>
<feature type="domain" description="Transcription regulator TrmB N-terminal" evidence="1">
    <location>
        <begin position="9"/>
        <end position="75"/>
    </location>
</feature>
<gene>
    <name evidence="2" type="ORF">Metlim_1491</name>
</gene>
<dbReference type="InterPro" id="IPR051797">
    <property type="entry name" value="TrmB-like"/>
</dbReference>
<dbReference type="InParanoid" id="H1Z354"/>
<dbReference type="OrthoDB" id="30795at2157"/>
<dbReference type="Pfam" id="PF01978">
    <property type="entry name" value="TrmB"/>
    <property type="match status" value="1"/>
</dbReference>
<keyword evidence="3" id="KW-1185">Reference proteome</keyword>
<sequence>MKNKVIEALKLLGLTEYESKAYVSIVGLGMSSAREIHENSGVPLGRIYSVLKELADKGFIDVQEGNPSYYSSPDPSIILNSFRMEINKNIDESIKYLGDLHLGTKPVPPFWTIRSEWSIKNRVKSLIVNAEKEIIFVVDDFSTFKWALSDVVKAKKRLNIEIYASKKSDFEGTGLRITEFSERWQKFMKNVEEKSMRFDGKITENKLLMIIDESTAFVINSSEEENYGTIIMMPAFVFMLKNNIKILEGSI</sequence>
<dbReference type="InterPro" id="IPR036388">
    <property type="entry name" value="WH-like_DNA-bd_sf"/>
</dbReference>
<dbReference type="Proteomes" id="UP000005741">
    <property type="component" value="Chromosome"/>
</dbReference>
<dbReference type="STRING" id="937775.Metlim_1491"/>
<name>H1Z354_9EURY</name>
<evidence type="ECO:0000313" key="3">
    <source>
        <dbReference type="Proteomes" id="UP000005741"/>
    </source>
</evidence>
<dbReference type="EMBL" id="CM001436">
    <property type="protein sequence ID" value="EHQ35594.1"/>
    <property type="molecule type" value="Genomic_DNA"/>
</dbReference>
<dbReference type="AlphaFoldDB" id="H1Z354"/>
<evidence type="ECO:0000313" key="2">
    <source>
        <dbReference type="EMBL" id="EHQ35594.1"/>
    </source>
</evidence>
<protein>
    <submittedName>
        <fullName evidence="2">Transcriptional regulator</fullName>
    </submittedName>
</protein>
<dbReference type="RefSeq" id="WP_004077349.1">
    <property type="nucleotide sequence ID" value="NZ_CM001436.1"/>
</dbReference>
<reference evidence="2 3" key="1">
    <citation type="submission" date="2011-10" db="EMBL/GenBank/DDBJ databases">
        <title>The Improved High-Quality Draft genome of Methanoplanus limicola DSM 2279.</title>
        <authorList>
            <consortium name="US DOE Joint Genome Institute (JGI-PGF)"/>
            <person name="Lucas S."/>
            <person name="Copeland A."/>
            <person name="Lapidus A."/>
            <person name="Glavina del Rio T."/>
            <person name="Dalin E."/>
            <person name="Tice H."/>
            <person name="Bruce D."/>
            <person name="Goodwin L."/>
            <person name="Pitluck S."/>
            <person name="Peters L."/>
            <person name="Mikhailova N."/>
            <person name="Lu M."/>
            <person name="Kyrpides N."/>
            <person name="Mavromatis K."/>
            <person name="Ivanova N."/>
            <person name="Markowitz V."/>
            <person name="Cheng J.-F."/>
            <person name="Hugenholtz P."/>
            <person name="Woyke T."/>
            <person name="Wu D."/>
            <person name="Wirth R."/>
            <person name="Brambilla E.-M."/>
            <person name="Klenk H.-P."/>
            <person name="Eisen J.A."/>
        </authorList>
    </citation>
    <scope>NUCLEOTIDE SEQUENCE [LARGE SCALE GENOMIC DNA]</scope>
    <source>
        <strain evidence="2 3">DSM 2279</strain>
    </source>
</reference>
<dbReference type="InterPro" id="IPR036390">
    <property type="entry name" value="WH_DNA-bd_sf"/>
</dbReference>
<organism evidence="2 3">
    <name type="scientific">Methanoplanus limicola DSM 2279</name>
    <dbReference type="NCBI Taxonomy" id="937775"/>
    <lineage>
        <taxon>Archaea</taxon>
        <taxon>Methanobacteriati</taxon>
        <taxon>Methanobacteriota</taxon>
        <taxon>Stenosarchaea group</taxon>
        <taxon>Methanomicrobia</taxon>
        <taxon>Methanomicrobiales</taxon>
        <taxon>Methanomicrobiaceae</taxon>
        <taxon>Methanoplanus</taxon>
    </lineage>
</organism>